<dbReference type="PANTHER" id="PTHR46401">
    <property type="entry name" value="GLYCOSYLTRANSFERASE WBBK-RELATED"/>
    <property type="match status" value="1"/>
</dbReference>
<dbReference type="GO" id="GO:0016757">
    <property type="term" value="F:glycosyltransferase activity"/>
    <property type="evidence" value="ECO:0007669"/>
    <property type="project" value="InterPro"/>
</dbReference>
<gene>
    <name evidence="3" type="ORF">A9200_14880</name>
</gene>
<dbReference type="CDD" id="cd03794">
    <property type="entry name" value="GT4_WbuB-like"/>
    <property type="match status" value="1"/>
</dbReference>
<dbReference type="SUPFAM" id="SSF53756">
    <property type="entry name" value="UDP-Glycosyltransferase/glycogen phosphorylase"/>
    <property type="match status" value="1"/>
</dbReference>
<organism evidence="3 4">
    <name type="scientific">Maribacter hydrothermalis</name>
    <dbReference type="NCBI Taxonomy" id="1836467"/>
    <lineage>
        <taxon>Bacteria</taxon>
        <taxon>Pseudomonadati</taxon>
        <taxon>Bacteroidota</taxon>
        <taxon>Flavobacteriia</taxon>
        <taxon>Flavobacteriales</taxon>
        <taxon>Flavobacteriaceae</taxon>
        <taxon>Maribacter</taxon>
    </lineage>
</organism>
<feature type="domain" description="Glycosyl transferase family 1" evidence="2">
    <location>
        <begin position="237"/>
        <end position="392"/>
    </location>
</feature>
<accession>A0A1B7ZCN1</accession>
<dbReference type="RefSeq" id="WP_068483372.1">
    <property type="nucleotide sequence ID" value="NZ_CP018760.1"/>
</dbReference>
<protein>
    <submittedName>
        <fullName evidence="3">Glycosyl transferase family 1</fullName>
    </submittedName>
</protein>
<evidence type="ECO:0000313" key="4">
    <source>
        <dbReference type="Proteomes" id="UP000092164"/>
    </source>
</evidence>
<dbReference type="InterPro" id="IPR001296">
    <property type="entry name" value="Glyco_trans_1"/>
</dbReference>
<dbReference type="EMBL" id="LZFP01000005">
    <property type="protein sequence ID" value="OBR40870.1"/>
    <property type="molecule type" value="Genomic_DNA"/>
</dbReference>
<dbReference type="Gene3D" id="3.40.50.2000">
    <property type="entry name" value="Glycogen Phosphorylase B"/>
    <property type="match status" value="2"/>
</dbReference>
<dbReference type="Proteomes" id="UP000092164">
    <property type="component" value="Unassembled WGS sequence"/>
</dbReference>
<evidence type="ECO:0000259" key="2">
    <source>
        <dbReference type="Pfam" id="PF00534"/>
    </source>
</evidence>
<comment type="caution">
    <text evidence="3">The sequence shown here is derived from an EMBL/GenBank/DDBJ whole genome shotgun (WGS) entry which is preliminary data.</text>
</comment>
<dbReference type="Pfam" id="PF00534">
    <property type="entry name" value="Glycos_transf_1"/>
    <property type="match status" value="1"/>
</dbReference>
<name>A0A1B7ZCN1_9FLAO</name>
<dbReference type="STRING" id="1836467.BTR34_15170"/>
<dbReference type="PANTHER" id="PTHR46401:SF2">
    <property type="entry name" value="GLYCOSYLTRANSFERASE WBBK-RELATED"/>
    <property type="match status" value="1"/>
</dbReference>
<dbReference type="OrthoDB" id="9794575at2"/>
<keyword evidence="1 3" id="KW-0808">Transferase</keyword>
<dbReference type="AlphaFoldDB" id="A0A1B7ZCN1"/>
<sequence>MRKVLVITYYWPPAGGPGVQRWLKFIKYLRDFGVEPVLYIPENPHYPLIDKSFLKDIPKNLTVYKHPIMEPYRLASIFSSKKTKRISSGIIQTKNQSFLEKALLWVRGNLFIPDARKFWVKPSVDFLKSVIEKEQIETIITTGPPHSVHLIGYYLKKEKQLNWIADFRDPWTTIGYHNKLKLTSSSAQKHKRLESDVLNTADKIIVTSKTTKLEFEHITKRPIRVITNGYDGEIVSNNKLDAKFTISHIGSLLSGRNPKNLWKVLADLVKENSEFKKALCLQFIGVVSDNVLQTIEDAKLLEHTIVLGYVSHEEALAYQRSSQILLLVEIDSVETKGIIPGKVFEYMAANRPILGVGPHSWEVGEIVKETKTGCIFNHLDDIELKNVLLNWFSQYQKGELSVSSTTIEHYSRRELTRKLAKYI</sequence>
<evidence type="ECO:0000256" key="1">
    <source>
        <dbReference type="ARBA" id="ARBA00022679"/>
    </source>
</evidence>
<evidence type="ECO:0000313" key="3">
    <source>
        <dbReference type="EMBL" id="OBR40870.1"/>
    </source>
</evidence>
<keyword evidence="4" id="KW-1185">Reference proteome</keyword>
<dbReference type="GO" id="GO:0009103">
    <property type="term" value="P:lipopolysaccharide biosynthetic process"/>
    <property type="evidence" value="ECO:0007669"/>
    <property type="project" value="TreeGrafter"/>
</dbReference>
<dbReference type="KEGG" id="mart:BTR34_15170"/>
<proteinExistence type="predicted"/>
<reference evidence="4" key="1">
    <citation type="submission" date="2016-06" db="EMBL/GenBank/DDBJ databases">
        <authorList>
            <person name="Zhan P."/>
        </authorList>
    </citation>
    <scope>NUCLEOTIDE SEQUENCE [LARGE SCALE GENOMIC DNA]</scope>
    <source>
        <strain evidence="4">T28</strain>
    </source>
</reference>